<organism evidence="4 5">
    <name type="scientific">Agrilactobacillus composti DSM 18527 = JCM 14202</name>
    <dbReference type="NCBI Taxonomy" id="1423734"/>
    <lineage>
        <taxon>Bacteria</taxon>
        <taxon>Bacillati</taxon>
        <taxon>Bacillota</taxon>
        <taxon>Bacilli</taxon>
        <taxon>Lactobacillales</taxon>
        <taxon>Lactobacillaceae</taxon>
        <taxon>Agrilactobacillus</taxon>
    </lineage>
</organism>
<dbReference type="NCBIfam" id="TIGR02366">
    <property type="entry name" value="DHAK_reg"/>
    <property type="match status" value="1"/>
</dbReference>
<evidence type="ECO:0000259" key="3">
    <source>
        <dbReference type="PROSITE" id="PS50977"/>
    </source>
</evidence>
<comment type="caution">
    <text evidence="4">The sequence shown here is derived from an EMBL/GenBank/DDBJ whole genome shotgun (WGS) entry which is preliminary data.</text>
</comment>
<dbReference type="InterPro" id="IPR001647">
    <property type="entry name" value="HTH_TetR"/>
</dbReference>
<protein>
    <submittedName>
        <fullName evidence="4">TetR family transcriptional regulator</fullName>
    </submittedName>
</protein>
<name>A0A0R1XXV9_9LACO</name>
<gene>
    <name evidence="4" type="ORF">FC83_GL000213</name>
</gene>
<dbReference type="RefSeq" id="WP_057002772.1">
    <property type="nucleotide sequence ID" value="NZ_AZGA01000066.1"/>
</dbReference>
<reference evidence="4 5" key="1">
    <citation type="journal article" date="2015" name="Genome Announc.">
        <title>Expanding the biotechnology potential of lactobacilli through comparative genomics of 213 strains and associated genera.</title>
        <authorList>
            <person name="Sun Z."/>
            <person name="Harris H.M."/>
            <person name="McCann A."/>
            <person name="Guo C."/>
            <person name="Argimon S."/>
            <person name="Zhang W."/>
            <person name="Yang X."/>
            <person name="Jeffery I.B."/>
            <person name="Cooney J.C."/>
            <person name="Kagawa T.F."/>
            <person name="Liu W."/>
            <person name="Song Y."/>
            <person name="Salvetti E."/>
            <person name="Wrobel A."/>
            <person name="Rasinkangas P."/>
            <person name="Parkhill J."/>
            <person name="Rea M.C."/>
            <person name="O'Sullivan O."/>
            <person name="Ritari J."/>
            <person name="Douillard F.P."/>
            <person name="Paul Ross R."/>
            <person name="Yang R."/>
            <person name="Briner A.E."/>
            <person name="Felis G.E."/>
            <person name="de Vos W.M."/>
            <person name="Barrangou R."/>
            <person name="Klaenhammer T.R."/>
            <person name="Caufield P.W."/>
            <person name="Cui Y."/>
            <person name="Zhang H."/>
            <person name="O'Toole P.W."/>
        </authorList>
    </citation>
    <scope>NUCLEOTIDE SEQUENCE [LARGE SCALE GENOMIC DNA]</scope>
    <source>
        <strain evidence="4 5">DSM 18527</strain>
    </source>
</reference>
<evidence type="ECO:0000313" key="4">
    <source>
        <dbReference type="EMBL" id="KRM32811.1"/>
    </source>
</evidence>
<proteinExistence type="predicted"/>
<evidence type="ECO:0000256" key="1">
    <source>
        <dbReference type="ARBA" id="ARBA00023125"/>
    </source>
</evidence>
<dbReference type="Proteomes" id="UP000051236">
    <property type="component" value="Unassembled WGS sequence"/>
</dbReference>
<dbReference type="AlphaFoldDB" id="A0A0R1XXV9"/>
<dbReference type="InterPro" id="IPR012738">
    <property type="entry name" value="Tscrpt_reg_DhaS"/>
</dbReference>
<sequence length="186" mass="21774">MSYITQKKVAMVVKQMLIAKDFDTITVTQIMHQAQVRRQSFYDYFRDKYDVLTWIYNDEIKAVLNDNLDYEHWTLVLTHTLRYFQNNRDFYIKVFAIHDQNAPEAVIAQHIESLIRTVYTDISAQAHLTTSDAQAAFSQRVIAMGLVAEVKRWLVTDTQATLDQEIQLLQNYLNDSIQGLLANHRQ</sequence>
<evidence type="ECO:0000313" key="5">
    <source>
        <dbReference type="Proteomes" id="UP000051236"/>
    </source>
</evidence>
<feature type="DNA-binding region" description="H-T-H motif" evidence="2">
    <location>
        <begin position="26"/>
        <end position="45"/>
    </location>
</feature>
<dbReference type="SUPFAM" id="SSF46689">
    <property type="entry name" value="Homeodomain-like"/>
    <property type="match status" value="1"/>
</dbReference>
<dbReference type="eggNOG" id="COG1309">
    <property type="taxonomic scope" value="Bacteria"/>
</dbReference>
<dbReference type="PATRIC" id="fig|1423734.3.peg.213"/>
<dbReference type="InterPro" id="IPR009057">
    <property type="entry name" value="Homeodomain-like_sf"/>
</dbReference>
<dbReference type="EMBL" id="AZGA01000066">
    <property type="protein sequence ID" value="KRM32811.1"/>
    <property type="molecule type" value="Genomic_DNA"/>
</dbReference>
<dbReference type="InterPro" id="IPR039532">
    <property type="entry name" value="TetR_C_Firmicutes"/>
</dbReference>
<evidence type="ECO:0000256" key="2">
    <source>
        <dbReference type="PROSITE-ProRule" id="PRU00335"/>
    </source>
</evidence>
<accession>A0A0R1XXV9</accession>
<dbReference type="Gene3D" id="1.10.357.10">
    <property type="entry name" value="Tetracycline Repressor, domain 2"/>
    <property type="match status" value="1"/>
</dbReference>
<keyword evidence="1 2" id="KW-0238">DNA-binding</keyword>
<keyword evidence="5" id="KW-1185">Reference proteome</keyword>
<dbReference type="GO" id="GO:0003677">
    <property type="term" value="F:DNA binding"/>
    <property type="evidence" value="ECO:0007669"/>
    <property type="project" value="UniProtKB-UniRule"/>
</dbReference>
<dbReference type="PROSITE" id="PS50977">
    <property type="entry name" value="HTH_TETR_2"/>
    <property type="match status" value="1"/>
</dbReference>
<dbReference type="STRING" id="1423734.FC83_GL000213"/>
<feature type="domain" description="HTH tetR-type" evidence="3">
    <location>
        <begin position="3"/>
        <end position="63"/>
    </location>
</feature>
<dbReference type="Pfam" id="PF14278">
    <property type="entry name" value="TetR_C_8"/>
    <property type="match status" value="1"/>
</dbReference>